<dbReference type="Pfam" id="PF00096">
    <property type="entry name" value="zf-C2H2"/>
    <property type="match status" value="9"/>
</dbReference>
<dbReference type="Proteomes" id="UP000265140">
    <property type="component" value="Chromosome 8"/>
</dbReference>
<dbReference type="PANTHER" id="PTHR24376:SF38">
    <property type="entry name" value="ZINC FINGER PROTEIN 445"/>
    <property type="match status" value="1"/>
</dbReference>
<dbReference type="PROSITE" id="PS50157">
    <property type="entry name" value="ZINC_FINGER_C2H2_2"/>
    <property type="match status" value="11"/>
</dbReference>
<evidence type="ECO:0000256" key="11">
    <source>
        <dbReference type="PROSITE-ProRule" id="PRU00042"/>
    </source>
</evidence>
<keyword evidence="4" id="KW-0677">Repeat</keyword>
<evidence type="ECO:0000256" key="1">
    <source>
        <dbReference type="ARBA" id="ARBA00004123"/>
    </source>
</evidence>
<dbReference type="GO" id="GO:0003677">
    <property type="term" value="F:DNA binding"/>
    <property type="evidence" value="ECO:0007669"/>
    <property type="project" value="UniProtKB-KW"/>
</dbReference>
<organism evidence="14 15">
    <name type="scientific">Esox lucius</name>
    <name type="common">Northern pike</name>
    <dbReference type="NCBI Taxonomy" id="8010"/>
    <lineage>
        <taxon>Eukaryota</taxon>
        <taxon>Metazoa</taxon>
        <taxon>Chordata</taxon>
        <taxon>Craniata</taxon>
        <taxon>Vertebrata</taxon>
        <taxon>Euteleostomi</taxon>
        <taxon>Actinopterygii</taxon>
        <taxon>Neopterygii</taxon>
        <taxon>Teleostei</taxon>
        <taxon>Protacanthopterygii</taxon>
        <taxon>Esociformes</taxon>
        <taxon>Esocidae</taxon>
        <taxon>Esox</taxon>
    </lineage>
</organism>
<dbReference type="FunFam" id="3.30.160.60:FF:001009">
    <property type="entry name" value="Zinc finger protein 26"/>
    <property type="match status" value="1"/>
</dbReference>
<dbReference type="FunFam" id="3.30.160.60:FF:000739">
    <property type="entry name" value="Zgc:171418 protein"/>
    <property type="match status" value="1"/>
</dbReference>
<evidence type="ECO:0000256" key="3">
    <source>
        <dbReference type="ARBA" id="ARBA00022723"/>
    </source>
</evidence>
<evidence type="ECO:0000256" key="2">
    <source>
        <dbReference type="ARBA" id="ARBA00006991"/>
    </source>
</evidence>
<dbReference type="AlphaFoldDB" id="A0AAY5KTM3"/>
<feature type="domain" description="C2H2-type" evidence="13">
    <location>
        <begin position="325"/>
        <end position="352"/>
    </location>
</feature>
<sequence>MDPVDRYGRYESGGQTEECFGHSLPCSKIKEEAEECEIQQSRSAVSFRVQTSQVSRNEDSDELDHSFARVSGVHGVPDQESRLKNMTYLRVKVLPSPVLVKEESEETPLQPEDKEKSLITVKKEENEDWLKSDDEDVVKVTVPWEALEASPPSSCSDTEDSEMEGDSVRDCEINEDDVSGELKIEDCRKTSLQTDKEVDAVDISDAKGVSSFYPCPHCALGFTIERFFHRHLKRDHPEEYISLLKSGKIMATQATCPQCGKSFSNKYVMKTHLRSHTGEKPYHCADCGRNYALADSLRKHKCGKGFRRQSQLNSYKMIKTVERPYKCSQCGKGYRFQPQLTSHEMIHAGARPYKCSQCGKGYQRPGHLKRHQMTHTEERPYGCLRCKKSFFRPETLKAHQKTHTGERPYQCTHCDKCFGFSRDLKRHQVTHTRETHSGKKSDILHRCETVSDKLEVQKACQKTRKEKPKPFKCSQCDKCFGFSRDLTRHQLTHTGEKPFSCPQCEKCFGRKWELTYHLRTHSGEKPYHCSECGQSFSLRGNFIRHQQIHTGKKTFHCTQCDKSFFRAAHLKTHLLIHSGTKTLVCSNCGKGFNHDGTPHAPDFLTYPPICNHKHPPNPQN</sequence>
<reference evidence="14" key="2">
    <citation type="submission" date="2025-08" db="UniProtKB">
        <authorList>
            <consortium name="Ensembl"/>
        </authorList>
    </citation>
    <scope>IDENTIFICATION</scope>
</reference>
<comment type="subcellular location">
    <subcellularLocation>
        <location evidence="1">Nucleus</location>
    </subcellularLocation>
</comment>
<keyword evidence="9" id="KW-0804">Transcription</keyword>
<reference evidence="14" key="3">
    <citation type="submission" date="2025-09" db="UniProtKB">
        <authorList>
            <consortium name="Ensembl"/>
        </authorList>
    </citation>
    <scope>IDENTIFICATION</scope>
</reference>
<keyword evidence="6" id="KW-0862">Zinc</keyword>
<dbReference type="GO" id="GO:0005634">
    <property type="term" value="C:nucleus"/>
    <property type="evidence" value="ECO:0007669"/>
    <property type="project" value="UniProtKB-SubCell"/>
</dbReference>
<dbReference type="SUPFAM" id="SSF57667">
    <property type="entry name" value="beta-beta-alpha zinc fingers"/>
    <property type="match status" value="6"/>
</dbReference>
<feature type="domain" description="C2H2-type" evidence="13">
    <location>
        <begin position="353"/>
        <end position="380"/>
    </location>
</feature>
<feature type="domain" description="C2H2-type" evidence="13">
    <location>
        <begin position="254"/>
        <end position="281"/>
    </location>
</feature>
<evidence type="ECO:0000256" key="9">
    <source>
        <dbReference type="ARBA" id="ARBA00023163"/>
    </source>
</evidence>
<dbReference type="InterPro" id="IPR036236">
    <property type="entry name" value="Znf_C2H2_sf"/>
</dbReference>
<evidence type="ECO:0000256" key="6">
    <source>
        <dbReference type="ARBA" id="ARBA00022833"/>
    </source>
</evidence>
<feature type="domain" description="C2H2-type" evidence="13">
    <location>
        <begin position="527"/>
        <end position="554"/>
    </location>
</feature>
<dbReference type="FunFam" id="3.30.160.60:FF:001156">
    <property type="entry name" value="Zinc finger protein 407"/>
    <property type="match status" value="1"/>
</dbReference>
<evidence type="ECO:0000259" key="13">
    <source>
        <dbReference type="PROSITE" id="PS50157"/>
    </source>
</evidence>
<dbReference type="GeneTree" id="ENSGT01150000286944"/>
<dbReference type="InterPro" id="IPR013087">
    <property type="entry name" value="Znf_C2H2_type"/>
</dbReference>
<keyword evidence="15" id="KW-1185">Reference proteome</keyword>
<protein>
    <recommendedName>
        <fullName evidence="13">C2H2-type domain-containing protein</fullName>
    </recommendedName>
</protein>
<feature type="domain" description="C2H2-type" evidence="13">
    <location>
        <begin position="499"/>
        <end position="526"/>
    </location>
</feature>
<evidence type="ECO:0000256" key="10">
    <source>
        <dbReference type="ARBA" id="ARBA00023242"/>
    </source>
</evidence>
<keyword evidence="10" id="KW-0539">Nucleus</keyword>
<feature type="compositionally biased region" description="Polar residues" evidence="12">
    <location>
        <begin position="40"/>
        <end position="55"/>
    </location>
</feature>
<evidence type="ECO:0000256" key="7">
    <source>
        <dbReference type="ARBA" id="ARBA00023015"/>
    </source>
</evidence>
<keyword evidence="5 11" id="KW-0863">Zinc-finger</keyword>
<feature type="region of interest" description="Disordered" evidence="12">
    <location>
        <begin position="148"/>
        <end position="167"/>
    </location>
</feature>
<dbReference type="FunFam" id="3.30.160.60:FF:001450">
    <property type="entry name" value="zinc finger protein 774"/>
    <property type="match status" value="1"/>
</dbReference>
<reference evidence="14 15" key="1">
    <citation type="submission" date="2020-02" db="EMBL/GenBank/DDBJ databases">
        <title>Esox lucius (northern pike) genome, fEsoLuc1, primary haplotype.</title>
        <authorList>
            <person name="Myers G."/>
            <person name="Karagic N."/>
            <person name="Meyer A."/>
            <person name="Pippel M."/>
            <person name="Reichard M."/>
            <person name="Winkler S."/>
            <person name="Tracey A."/>
            <person name="Sims Y."/>
            <person name="Howe K."/>
            <person name="Rhie A."/>
            <person name="Formenti G."/>
            <person name="Durbin R."/>
            <person name="Fedrigo O."/>
            <person name="Jarvis E.D."/>
        </authorList>
    </citation>
    <scope>NUCLEOTIDE SEQUENCE [LARGE SCALE GENOMIC DNA]</scope>
</reference>
<feature type="domain" description="C2H2-type" evidence="13">
    <location>
        <begin position="381"/>
        <end position="408"/>
    </location>
</feature>
<dbReference type="FunFam" id="3.30.160.60:FF:002343">
    <property type="entry name" value="Zinc finger protein 33A"/>
    <property type="match status" value="2"/>
</dbReference>
<proteinExistence type="inferred from homology"/>
<feature type="domain" description="C2H2-type" evidence="13">
    <location>
        <begin position="213"/>
        <end position="241"/>
    </location>
</feature>
<evidence type="ECO:0000256" key="4">
    <source>
        <dbReference type="ARBA" id="ARBA00022737"/>
    </source>
</evidence>
<evidence type="ECO:0000256" key="12">
    <source>
        <dbReference type="SAM" id="MobiDB-lite"/>
    </source>
</evidence>
<dbReference type="SMART" id="SM00355">
    <property type="entry name" value="ZnF_C2H2"/>
    <property type="match status" value="11"/>
</dbReference>
<keyword evidence="7" id="KW-0805">Transcription regulation</keyword>
<dbReference type="Ensembl" id="ENSELUT00000089875.1">
    <property type="protein sequence ID" value="ENSELUP00000089857.1"/>
    <property type="gene ID" value="ENSELUG00000025953.2"/>
</dbReference>
<feature type="region of interest" description="Disordered" evidence="12">
    <location>
        <begin position="40"/>
        <end position="63"/>
    </location>
</feature>
<feature type="domain" description="C2H2-type" evidence="13">
    <location>
        <begin position="409"/>
        <end position="436"/>
    </location>
</feature>
<dbReference type="PROSITE" id="PS00028">
    <property type="entry name" value="ZINC_FINGER_C2H2_1"/>
    <property type="match status" value="10"/>
</dbReference>
<dbReference type="GO" id="GO:0008270">
    <property type="term" value="F:zinc ion binding"/>
    <property type="evidence" value="ECO:0007669"/>
    <property type="project" value="UniProtKB-KW"/>
</dbReference>
<dbReference type="FunFam" id="3.30.160.60:FF:000624">
    <property type="entry name" value="zinc finger protein 697"/>
    <property type="match status" value="1"/>
</dbReference>
<evidence type="ECO:0000313" key="14">
    <source>
        <dbReference type="Ensembl" id="ENSELUP00000089857.1"/>
    </source>
</evidence>
<dbReference type="FunFam" id="3.30.160.60:FF:001049">
    <property type="entry name" value="zinc finger protein 319"/>
    <property type="match status" value="1"/>
</dbReference>
<feature type="domain" description="C2H2-type" evidence="13">
    <location>
        <begin position="282"/>
        <end position="301"/>
    </location>
</feature>
<dbReference type="PANTHER" id="PTHR24376">
    <property type="entry name" value="ZINC FINGER PROTEIN"/>
    <property type="match status" value="1"/>
</dbReference>
<dbReference type="Gene3D" id="3.30.160.60">
    <property type="entry name" value="Classic Zinc Finger"/>
    <property type="match status" value="12"/>
</dbReference>
<feature type="domain" description="C2H2-type" evidence="13">
    <location>
        <begin position="555"/>
        <end position="582"/>
    </location>
</feature>
<comment type="similarity">
    <text evidence="2">Belongs to the krueppel C2H2-type zinc-finger protein family.</text>
</comment>
<evidence type="ECO:0000313" key="15">
    <source>
        <dbReference type="Proteomes" id="UP000265140"/>
    </source>
</evidence>
<accession>A0AAY5KTM3</accession>
<keyword evidence="3" id="KW-0479">Metal-binding</keyword>
<keyword evidence="8" id="KW-0238">DNA-binding</keyword>
<evidence type="ECO:0000256" key="8">
    <source>
        <dbReference type="ARBA" id="ARBA00023125"/>
    </source>
</evidence>
<feature type="domain" description="C2H2-type" evidence="13">
    <location>
        <begin position="471"/>
        <end position="498"/>
    </location>
</feature>
<evidence type="ECO:0000256" key="5">
    <source>
        <dbReference type="ARBA" id="ARBA00022771"/>
    </source>
</evidence>
<dbReference type="FunFam" id="3.30.160.60:FF:001119">
    <property type="entry name" value="zinc finger protein 408"/>
    <property type="match status" value="1"/>
</dbReference>
<name>A0AAY5KTM3_ESOLU</name>